<protein>
    <submittedName>
        <fullName evidence="3">Hydrolase</fullName>
    </submittedName>
</protein>
<dbReference type="PANTHER" id="PTHR43039">
    <property type="entry name" value="ESTERASE-RELATED"/>
    <property type="match status" value="1"/>
</dbReference>
<dbReference type="Gene3D" id="3.40.50.1820">
    <property type="entry name" value="alpha/beta hydrolase"/>
    <property type="match status" value="1"/>
</dbReference>
<evidence type="ECO:0000259" key="2">
    <source>
        <dbReference type="Pfam" id="PF00561"/>
    </source>
</evidence>
<name>A0A6V8N661_9BACT</name>
<dbReference type="SUPFAM" id="SSF53474">
    <property type="entry name" value="alpha/beta-Hydrolases"/>
    <property type="match status" value="1"/>
</dbReference>
<comment type="similarity">
    <text evidence="1">Belongs to the AB hydrolase superfamily.</text>
</comment>
<comment type="caution">
    <text evidence="3">The sequence shown here is derived from an EMBL/GenBank/DDBJ whole genome shotgun (WGS) entry which is preliminary data.</text>
</comment>
<evidence type="ECO:0000313" key="4">
    <source>
        <dbReference type="Proteomes" id="UP000587586"/>
    </source>
</evidence>
<dbReference type="RefSeq" id="WP_183359569.1">
    <property type="nucleotide sequence ID" value="NZ_BLXZ01000001.1"/>
</dbReference>
<dbReference type="GO" id="GO:0016787">
    <property type="term" value="F:hydrolase activity"/>
    <property type="evidence" value="ECO:0007669"/>
    <property type="project" value="UniProtKB-KW"/>
</dbReference>
<reference evidence="4" key="1">
    <citation type="submission" date="2020-06" db="EMBL/GenBank/DDBJ databases">
        <title>Draft genomic sequecing of Geomonas sp. Red745.</title>
        <authorList>
            <person name="Itoh H."/>
            <person name="Xu Z.X."/>
            <person name="Ushijima N."/>
            <person name="Masuda Y."/>
            <person name="Shiratori Y."/>
            <person name="Senoo K."/>
        </authorList>
    </citation>
    <scope>NUCLEOTIDE SEQUENCE [LARGE SCALE GENOMIC DNA]</scope>
    <source>
        <strain evidence="4">Red745</strain>
    </source>
</reference>
<dbReference type="EMBL" id="BLXZ01000001">
    <property type="protein sequence ID" value="GFO67053.1"/>
    <property type="molecule type" value="Genomic_DNA"/>
</dbReference>
<evidence type="ECO:0000313" key="3">
    <source>
        <dbReference type="EMBL" id="GFO67053.1"/>
    </source>
</evidence>
<evidence type="ECO:0000256" key="1">
    <source>
        <dbReference type="ARBA" id="ARBA00008645"/>
    </source>
</evidence>
<sequence>MSQATIGRFNVRVIGSGDTTLVLAHGFGASQHVWEHQVSAFRQTCRIVLFDHIGCAANDAADNDLANFSSLDFHRDNILAIYDALNLQRTVFVGHSVSSMLGVAVYLARPELFERMIFVAGSPCYLNTDNYLGGFSRDELNRLYSSMAADYFKWANGFGKAVSANPGCPSLGEFFAGKLSSMRPDVAQLVARAIFELDYRAHLENVGLPVLILQAHNDLAVPEQVGRYLHDKLPDSRLVLLDAEGHLPQLSAPEQVNQAIRAFLETGS</sequence>
<dbReference type="Pfam" id="PF00561">
    <property type="entry name" value="Abhydrolase_1"/>
    <property type="match status" value="1"/>
</dbReference>
<accession>A0A6V8N661</accession>
<dbReference type="Proteomes" id="UP000587586">
    <property type="component" value="Unassembled WGS sequence"/>
</dbReference>
<dbReference type="InterPro" id="IPR029058">
    <property type="entry name" value="AB_hydrolase_fold"/>
</dbReference>
<gene>
    <name evidence="3" type="ORF">GMLC_06320</name>
</gene>
<dbReference type="InterPro" id="IPR000073">
    <property type="entry name" value="AB_hydrolase_1"/>
</dbReference>
<keyword evidence="3" id="KW-0378">Hydrolase</keyword>
<feature type="domain" description="AB hydrolase-1" evidence="2">
    <location>
        <begin position="20"/>
        <end position="252"/>
    </location>
</feature>
<keyword evidence="4" id="KW-1185">Reference proteome</keyword>
<organism evidence="3 4">
    <name type="scientific">Geomonas limicola</name>
    <dbReference type="NCBI Taxonomy" id="2740186"/>
    <lineage>
        <taxon>Bacteria</taxon>
        <taxon>Pseudomonadati</taxon>
        <taxon>Thermodesulfobacteriota</taxon>
        <taxon>Desulfuromonadia</taxon>
        <taxon>Geobacterales</taxon>
        <taxon>Geobacteraceae</taxon>
        <taxon>Geomonas</taxon>
    </lineage>
</organism>
<dbReference type="AlphaFoldDB" id="A0A6V8N661"/>
<proteinExistence type="inferred from homology"/>